<gene>
    <name evidence="3" type="ORF">DPV84_09465</name>
</gene>
<organism evidence="3 4">
    <name type="scientific">Haemophilus sputorum</name>
    <dbReference type="NCBI Taxonomy" id="1078480"/>
    <lineage>
        <taxon>Bacteria</taxon>
        <taxon>Pseudomonadati</taxon>
        <taxon>Pseudomonadota</taxon>
        <taxon>Gammaproteobacteria</taxon>
        <taxon>Pasteurellales</taxon>
        <taxon>Pasteurellaceae</taxon>
        <taxon>Haemophilus</taxon>
    </lineage>
</organism>
<reference evidence="3 4" key="1">
    <citation type="submission" date="2018-05" db="EMBL/GenBank/DDBJ databases">
        <title>Draft Genome Sequences for a Diverse set of 7 Haemophilus Species.</title>
        <authorList>
            <person name="Nichols M."/>
            <person name="Topaz N."/>
            <person name="Wang X."/>
            <person name="Wang X."/>
            <person name="Boxrud D."/>
        </authorList>
    </citation>
    <scope>NUCLEOTIDE SEQUENCE [LARGE SCALE GENOMIC DNA]</scope>
    <source>
        <strain evidence="3 4">C2015005473</strain>
    </source>
</reference>
<evidence type="ECO:0000313" key="3">
    <source>
        <dbReference type="EMBL" id="RDF10011.1"/>
    </source>
</evidence>
<feature type="compositionally biased region" description="Basic and acidic residues" evidence="1">
    <location>
        <begin position="1"/>
        <end position="23"/>
    </location>
</feature>
<name>A0ABX9HP08_9PAST</name>
<sequence length="94" mass="10722">MSKRKGEEKENVCEINENRKGKGTEQQGGIIRKRLGSVSIFSLSKIMKFILDAHFNKIYAVVNNAIGCFCDLILLLCIFMQLNCIKITRKDKII</sequence>
<comment type="caution">
    <text evidence="3">The sequence shown here is derived from an EMBL/GenBank/DDBJ whole genome shotgun (WGS) entry which is preliminary data.</text>
</comment>
<keyword evidence="2" id="KW-1133">Transmembrane helix</keyword>
<evidence type="ECO:0000256" key="1">
    <source>
        <dbReference type="SAM" id="MobiDB-lite"/>
    </source>
</evidence>
<dbReference type="Proteomes" id="UP000253950">
    <property type="component" value="Unassembled WGS sequence"/>
</dbReference>
<feature type="region of interest" description="Disordered" evidence="1">
    <location>
        <begin position="1"/>
        <end position="26"/>
    </location>
</feature>
<feature type="transmembrane region" description="Helical" evidence="2">
    <location>
        <begin position="58"/>
        <end position="82"/>
    </location>
</feature>
<evidence type="ECO:0000256" key="2">
    <source>
        <dbReference type="SAM" id="Phobius"/>
    </source>
</evidence>
<accession>A0ABX9HP08</accession>
<keyword evidence="4" id="KW-1185">Reference proteome</keyword>
<proteinExistence type="predicted"/>
<keyword evidence="2" id="KW-0812">Transmembrane</keyword>
<protein>
    <submittedName>
        <fullName evidence="3">Uncharacterized protein</fullName>
    </submittedName>
</protein>
<evidence type="ECO:0000313" key="4">
    <source>
        <dbReference type="Proteomes" id="UP000253950"/>
    </source>
</evidence>
<keyword evidence="2" id="KW-0472">Membrane</keyword>
<dbReference type="EMBL" id="QEQG01000012">
    <property type="protein sequence ID" value="RDF10011.1"/>
    <property type="molecule type" value="Genomic_DNA"/>
</dbReference>